<dbReference type="Proteomes" id="UP000678393">
    <property type="component" value="Unassembled WGS sequence"/>
</dbReference>
<dbReference type="EMBL" id="CAJHNH020003335">
    <property type="protein sequence ID" value="CAG5129068.1"/>
    <property type="molecule type" value="Genomic_DNA"/>
</dbReference>
<dbReference type="OrthoDB" id="8707547at2759"/>
<proteinExistence type="inferred from homology"/>
<feature type="region of interest" description="Disordered" evidence="5">
    <location>
        <begin position="1"/>
        <end position="56"/>
    </location>
</feature>
<feature type="region of interest" description="Disordered" evidence="5">
    <location>
        <begin position="258"/>
        <end position="305"/>
    </location>
</feature>
<comment type="subcellular location">
    <subcellularLocation>
        <location evidence="1">Cytoplasm</location>
    </subcellularLocation>
</comment>
<gene>
    <name evidence="6" type="ORF">CUNI_LOCUS14626</name>
</gene>
<feature type="region of interest" description="Disordered" evidence="5">
    <location>
        <begin position="216"/>
        <end position="241"/>
    </location>
</feature>
<keyword evidence="7" id="KW-1185">Reference proteome</keyword>
<name>A0A8S3ZMM0_9EUPU</name>
<evidence type="ECO:0000313" key="6">
    <source>
        <dbReference type="EMBL" id="CAG5129068.1"/>
    </source>
</evidence>
<evidence type="ECO:0008006" key="8">
    <source>
        <dbReference type="Google" id="ProtNLM"/>
    </source>
</evidence>
<evidence type="ECO:0000256" key="5">
    <source>
        <dbReference type="SAM" id="MobiDB-lite"/>
    </source>
</evidence>
<sequence length="305" mass="34788">MEKLKKGDHKKPRIKKKLIREGDSNENGACVKRESSGSANRSTMGDEDDDEVDSENKHDDVMISGHHEHMRQMDQMFMNPFGGFGGGMLALPDPSRTDRRRQQQQAQNMQVAERNLFMDPFSHFDSMFSNMRSMMTDMHRAFDQVATDPNAHVYQQQSFMSYSNTGNGAPQVYQAVASSRQAPGGVKETRKAVRDSQTGVEKVAVGHHINDRAHIIERSRNNRTGEQNENQEYVNLDEEEAQPFDREYQEKFHAGMANMGARGIEHRRRGDKSRALTSETPYHRSRHAALPEPPRSRKPSSSKRE</sequence>
<keyword evidence="3" id="KW-0963">Cytoplasm</keyword>
<protein>
    <recommendedName>
        <fullName evidence="8">Myeloid leukemia factor 1</fullName>
    </recommendedName>
</protein>
<comment type="similarity">
    <text evidence="2">Belongs to the MLF family.</text>
</comment>
<feature type="compositionally biased region" description="Basic residues" evidence="5">
    <location>
        <begin position="296"/>
        <end position="305"/>
    </location>
</feature>
<feature type="compositionally biased region" description="Basic residues" evidence="5">
    <location>
        <begin position="1"/>
        <end position="18"/>
    </location>
</feature>
<comment type="caution">
    <text evidence="6">The sequence shown here is derived from an EMBL/GenBank/DDBJ whole genome shotgun (WGS) entry which is preliminary data.</text>
</comment>
<evidence type="ECO:0000256" key="1">
    <source>
        <dbReference type="ARBA" id="ARBA00004496"/>
    </source>
</evidence>
<dbReference type="Pfam" id="PF10248">
    <property type="entry name" value="Mlf1IP"/>
    <property type="match status" value="1"/>
</dbReference>
<dbReference type="AlphaFoldDB" id="A0A8S3ZMM0"/>
<reference evidence="6" key="1">
    <citation type="submission" date="2021-04" db="EMBL/GenBank/DDBJ databases">
        <authorList>
            <consortium name="Molecular Ecology Group"/>
        </authorList>
    </citation>
    <scope>NUCLEOTIDE SEQUENCE</scope>
</reference>
<dbReference type="GO" id="GO:0005737">
    <property type="term" value="C:cytoplasm"/>
    <property type="evidence" value="ECO:0007669"/>
    <property type="project" value="UniProtKB-SubCell"/>
</dbReference>
<feature type="compositionally biased region" description="Polar residues" evidence="5">
    <location>
        <begin position="222"/>
        <end position="233"/>
    </location>
</feature>
<evidence type="ECO:0000256" key="2">
    <source>
        <dbReference type="ARBA" id="ARBA00008332"/>
    </source>
</evidence>
<evidence type="ECO:0000313" key="7">
    <source>
        <dbReference type="Proteomes" id="UP000678393"/>
    </source>
</evidence>
<evidence type="ECO:0000256" key="4">
    <source>
        <dbReference type="ARBA" id="ARBA00022553"/>
    </source>
</evidence>
<keyword evidence="4" id="KW-0597">Phosphoprotein</keyword>
<evidence type="ECO:0000256" key="3">
    <source>
        <dbReference type="ARBA" id="ARBA00022490"/>
    </source>
</evidence>
<accession>A0A8S3ZMM0</accession>
<organism evidence="6 7">
    <name type="scientific">Candidula unifasciata</name>
    <dbReference type="NCBI Taxonomy" id="100452"/>
    <lineage>
        <taxon>Eukaryota</taxon>
        <taxon>Metazoa</taxon>
        <taxon>Spiralia</taxon>
        <taxon>Lophotrochozoa</taxon>
        <taxon>Mollusca</taxon>
        <taxon>Gastropoda</taxon>
        <taxon>Heterobranchia</taxon>
        <taxon>Euthyneura</taxon>
        <taxon>Panpulmonata</taxon>
        <taxon>Eupulmonata</taxon>
        <taxon>Stylommatophora</taxon>
        <taxon>Helicina</taxon>
        <taxon>Helicoidea</taxon>
        <taxon>Geomitridae</taxon>
        <taxon>Candidula</taxon>
    </lineage>
</organism>
<dbReference type="InterPro" id="IPR019376">
    <property type="entry name" value="Myeloid_leukemia_factor"/>
</dbReference>
<dbReference type="PANTHER" id="PTHR13105">
    <property type="entry name" value="MYELOID LEUKEMIA FACTOR"/>
    <property type="match status" value="1"/>
</dbReference>